<dbReference type="InterPro" id="IPR018159">
    <property type="entry name" value="Spectrin/alpha-actinin"/>
</dbReference>
<protein>
    <submittedName>
        <fullName evidence="8">Putative nesprin-1 isoform X1</fullName>
    </submittedName>
</protein>
<name>A0A2G8KXG5_STIJA</name>
<dbReference type="Proteomes" id="UP000230750">
    <property type="component" value="Unassembled WGS sequence"/>
</dbReference>
<dbReference type="EMBL" id="MRZV01000316">
    <property type="protein sequence ID" value="PIK52706.1"/>
    <property type="molecule type" value="Genomic_DNA"/>
</dbReference>
<feature type="coiled-coil region" evidence="6">
    <location>
        <begin position="143"/>
        <end position="198"/>
    </location>
</feature>
<keyword evidence="9" id="KW-1185">Reference proteome</keyword>
<evidence type="ECO:0000313" key="9">
    <source>
        <dbReference type="Proteomes" id="UP000230750"/>
    </source>
</evidence>
<keyword evidence="5" id="KW-0539">Nucleus</keyword>
<feature type="compositionally biased region" description="Acidic residues" evidence="7">
    <location>
        <begin position="1074"/>
        <end position="1084"/>
    </location>
</feature>
<organism evidence="8 9">
    <name type="scientific">Stichopus japonicus</name>
    <name type="common">Sea cucumber</name>
    <dbReference type="NCBI Taxonomy" id="307972"/>
    <lineage>
        <taxon>Eukaryota</taxon>
        <taxon>Metazoa</taxon>
        <taxon>Echinodermata</taxon>
        <taxon>Eleutherozoa</taxon>
        <taxon>Echinozoa</taxon>
        <taxon>Holothuroidea</taxon>
        <taxon>Aspidochirotacea</taxon>
        <taxon>Aspidochirotida</taxon>
        <taxon>Stichopodidae</taxon>
        <taxon>Apostichopus</taxon>
    </lineage>
</organism>
<dbReference type="InterPro" id="IPR002017">
    <property type="entry name" value="Spectrin_repeat"/>
</dbReference>
<keyword evidence="6" id="KW-0175">Coiled coil</keyword>
<keyword evidence="4" id="KW-0472">Membrane</keyword>
<evidence type="ECO:0000256" key="7">
    <source>
        <dbReference type="SAM" id="MobiDB-lite"/>
    </source>
</evidence>
<dbReference type="AlphaFoldDB" id="A0A2G8KXG5"/>
<evidence type="ECO:0000256" key="4">
    <source>
        <dbReference type="ARBA" id="ARBA00023136"/>
    </source>
</evidence>
<keyword evidence="3" id="KW-0677">Repeat</keyword>
<accession>A0A2G8KXG5</accession>
<evidence type="ECO:0000313" key="8">
    <source>
        <dbReference type="EMBL" id="PIK52706.1"/>
    </source>
</evidence>
<dbReference type="STRING" id="307972.A0A2G8KXG5"/>
<dbReference type="Gene3D" id="1.20.58.60">
    <property type="match status" value="4"/>
</dbReference>
<dbReference type="GO" id="GO:0031965">
    <property type="term" value="C:nuclear membrane"/>
    <property type="evidence" value="ECO:0007669"/>
    <property type="project" value="UniProtKB-SubCell"/>
</dbReference>
<comment type="subcellular location">
    <subcellularLocation>
        <location evidence="1">Nucleus membrane</location>
    </subcellularLocation>
</comment>
<feature type="coiled-coil region" evidence="6">
    <location>
        <begin position="473"/>
        <end position="507"/>
    </location>
</feature>
<comment type="caution">
    <text evidence="8">The sequence shown here is derived from an EMBL/GenBank/DDBJ whole genome shotgun (WGS) entry which is preliminary data.</text>
</comment>
<feature type="coiled-coil region" evidence="6">
    <location>
        <begin position="31"/>
        <end position="62"/>
    </location>
</feature>
<dbReference type="PANTHER" id="PTHR14514">
    <property type="entry name" value="PKA ANCHORING PROTEIN"/>
    <property type="match status" value="1"/>
</dbReference>
<feature type="coiled-coil region" evidence="6">
    <location>
        <begin position="790"/>
        <end position="831"/>
    </location>
</feature>
<keyword evidence="2" id="KW-0597">Phosphoprotein</keyword>
<dbReference type="PANTHER" id="PTHR14514:SF7">
    <property type="entry name" value="KASH DOMAIN-CONTAINING PROTEIN"/>
    <property type="match status" value="1"/>
</dbReference>
<reference evidence="8 9" key="1">
    <citation type="journal article" date="2017" name="PLoS Biol.">
        <title>The sea cucumber genome provides insights into morphological evolution and visceral regeneration.</title>
        <authorList>
            <person name="Zhang X."/>
            <person name="Sun L."/>
            <person name="Yuan J."/>
            <person name="Sun Y."/>
            <person name="Gao Y."/>
            <person name="Zhang L."/>
            <person name="Li S."/>
            <person name="Dai H."/>
            <person name="Hamel J.F."/>
            <person name="Liu C."/>
            <person name="Yu Y."/>
            <person name="Liu S."/>
            <person name="Lin W."/>
            <person name="Guo K."/>
            <person name="Jin S."/>
            <person name="Xu P."/>
            <person name="Storey K.B."/>
            <person name="Huan P."/>
            <person name="Zhang T."/>
            <person name="Zhou Y."/>
            <person name="Zhang J."/>
            <person name="Lin C."/>
            <person name="Li X."/>
            <person name="Xing L."/>
            <person name="Huo D."/>
            <person name="Sun M."/>
            <person name="Wang L."/>
            <person name="Mercier A."/>
            <person name="Li F."/>
            <person name="Yang H."/>
            <person name="Xiang J."/>
        </authorList>
    </citation>
    <scope>NUCLEOTIDE SEQUENCE [LARGE SCALE GENOMIC DNA]</scope>
    <source>
        <strain evidence="8">Shaxun</strain>
        <tissue evidence="8">Muscle</tissue>
    </source>
</reference>
<dbReference type="OrthoDB" id="18853at2759"/>
<dbReference type="Pfam" id="PF00435">
    <property type="entry name" value="Spectrin"/>
    <property type="match status" value="3"/>
</dbReference>
<dbReference type="SUPFAM" id="SSF46966">
    <property type="entry name" value="Spectrin repeat"/>
    <property type="match status" value="5"/>
</dbReference>
<evidence type="ECO:0000256" key="1">
    <source>
        <dbReference type="ARBA" id="ARBA00004126"/>
    </source>
</evidence>
<evidence type="ECO:0000256" key="3">
    <source>
        <dbReference type="ARBA" id="ARBA00022737"/>
    </source>
</evidence>
<sequence>MIKEVELLLNSLPLLETLTQEINETCSFEDLKSLDQTKHKLKNQLEELMRSLQQQVEVLQGNTSTKDALQGDVARCLDWLQQTKAMLEEVKPIGLDVIEAQQALDEHKMKEADIEEGLKKSQGLIITTKAKYADIGEELPEHLQDSLETIDALHSEILRLEMEKERKLEKDVVMMKKYSDLIDDIKTWLQKADELLKEAADGIDFHKLELEEGKFKKLQSQKPTHQAKLTSLNALAQKLSPTICPSSQENVEENITHLNQHFPETTATVDSITENLIKASDAWQDFNHRCEKLEDLSQEVNDQRKYTAPLTMSATMKNKQLTEDLTSRLISEENGFDQVKDAVERLSHLGNDAGNAAVQKRRDSVETHFRDLQTGVRNDLEEANYQFDTWKKYEDSLEQTEDNLHRLSEVSLPPFSISDPKEDLISALEELEEVRPTIQDCTQGVDTLKKAHDDLMSKVIKDPVSCKPFDEKLESLAKQAKQFSKHILETEREMKEELADREQLHSKTEAILEEVVKVQTRSDQLCRRFEPEEEDVARRQVELKILQDEIEPVINQAKILSAQQREKYSTKQSNLPFDVEEDILALEAANISISDVFEKNSQELEEAREQREELQKKVVMVKKILEENTEEIIIIDIPAAKHVVEEKLKCLLTLKKDFEPAQKLSDAIAKETEDPHEQKKVTEDLENLCREVDEVIEKTAAQNEILQASLKPWREFHDALPIVKDWIDRATIVNNTDLAISDPIPLQELINEHKVVLEELPDLAMKLNDLTSASEDISRVCNEPQYMEQASHLEETVQDLKEAAERRKQDLEKAAKDWQKYDAEIQNLTRTIAGCKRAILSPDMEKKTLHEQLELQKVVLDTVKKGDLELAKLSVTNNELRHSDKPLEPGDEDDETFSPSLSKMRSELDTLRDVVLQHGKILEESLIQQEDYDQKIEDLSNKIKEAFDREKQLSALGPGDDLQQQLQKRESLEEEVEIYQEEILVLQFRSKELQEASARRETVRQVSVTKLASTPRSMTLGSPQHGVQAQLVHSSSPSVMRPFSPEQGLKKYPLSSSSEEEPPVKKTMFSSDSQLEDLEEQCKM</sequence>
<evidence type="ECO:0000256" key="5">
    <source>
        <dbReference type="ARBA" id="ARBA00023242"/>
    </source>
</evidence>
<dbReference type="SMART" id="SM00150">
    <property type="entry name" value="SPEC"/>
    <property type="match status" value="4"/>
</dbReference>
<evidence type="ECO:0000256" key="6">
    <source>
        <dbReference type="SAM" id="Coils"/>
    </source>
</evidence>
<feature type="region of interest" description="Disordered" evidence="7">
    <location>
        <begin position="1032"/>
        <end position="1084"/>
    </location>
</feature>
<proteinExistence type="predicted"/>
<feature type="coiled-coil region" evidence="6">
    <location>
        <begin position="922"/>
        <end position="989"/>
    </location>
</feature>
<gene>
    <name evidence="8" type="ORF">BSL78_10395</name>
</gene>
<feature type="coiled-coil region" evidence="6">
    <location>
        <begin position="597"/>
        <end position="631"/>
    </location>
</feature>
<evidence type="ECO:0000256" key="2">
    <source>
        <dbReference type="ARBA" id="ARBA00022553"/>
    </source>
</evidence>